<dbReference type="GO" id="GO:0046890">
    <property type="term" value="P:regulation of lipid biosynthetic process"/>
    <property type="evidence" value="ECO:0007669"/>
    <property type="project" value="TreeGrafter"/>
</dbReference>
<dbReference type="AlphaFoldDB" id="A0A131Y556"/>
<comment type="similarity">
    <text evidence="3">Belongs to the SPOT14 family.</text>
</comment>
<keyword evidence="4" id="KW-0963">Cytoplasm</keyword>
<comment type="subcellular location">
    <subcellularLocation>
        <location evidence="2">Cytoplasm</location>
    </subcellularLocation>
    <subcellularLocation>
        <location evidence="1">Nucleus</location>
    </subcellularLocation>
</comment>
<reference evidence="7" key="1">
    <citation type="submission" date="2016-02" db="EMBL/GenBank/DDBJ databases">
        <title>RNAseq analyses of the midgut from blood- or serum-fed Ixodes ricinus ticks.</title>
        <authorList>
            <person name="Perner J."/>
            <person name="Provaznik J."/>
            <person name="Schrenkova J."/>
            <person name="Urbanova V."/>
            <person name="Ribeiro J.M."/>
            <person name="Kopacek P."/>
        </authorList>
    </citation>
    <scope>NUCLEOTIDE SEQUENCE</scope>
    <source>
        <tissue evidence="7">Gut</tissue>
    </source>
</reference>
<evidence type="ECO:0000256" key="1">
    <source>
        <dbReference type="ARBA" id="ARBA00004123"/>
    </source>
</evidence>
<proteinExistence type="evidence at transcript level"/>
<dbReference type="Pfam" id="PF07084">
    <property type="entry name" value="Spot_14"/>
    <property type="match status" value="1"/>
</dbReference>
<name>A0A131Y556_IXORI</name>
<dbReference type="PANTHER" id="PTHR14315:SF17">
    <property type="entry name" value="MIP21584P"/>
    <property type="match status" value="1"/>
</dbReference>
<evidence type="ECO:0000256" key="2">
    <source>
        <dbReference type="ARBA" id="ARBA00004496"/>
    </source>
</evidence>
<dbReference type="GO" id="GO:0005829">
    <property type="term" value="C:cytosol"/>
    <property type="evidence" value="ECO:0007669"/>
    <property type="project" value="TreeGrafter"/>
</dbReference>
<feature type="compositionally biased region" description="Low complexity" evidence="6">
    <location>
        <begin position="184"/>
        <end position="203"/>
    </location>
</feature>
<dbReference type="PANTHER" id="PTHR14315">
    <property type="entry name" value="SPOT14 FAMILY MEMBER"/>
    <property type="match status" value="1"/>
</dbReference>
<keyword evidence="5" id="KW-0539">Nucleus</keyword>
<dbReference type="Gene3D" id="6.10.140.1610">
    <property type="match status" value="1"/>
</dbReference>
<evidence type="ECO:0000256" key="3">
    <source>
        <dbReference type="ARBA" id="ARBA00009488"/>
    </source>
</evidence>
<accession>A0A131Y556</accession>
<feature type="region of interest" description="Disordered" evidence="6">
    <location>
        <begin position="169"/>
        <end position="203"/>
    </location>
</feature>
<sequence>MESANSLSPRRLSAIGGSQKSRRQSYAGQSGTQSLDVGTGQLKRVPTVSGPVSALDGPQMYRLDVNHRSTSGSSSRRASRNEDSFTCSQQSILSAMDRFVKSVNNMDATVLVPSRLRDMDLTDKAGRAPPANLTHTDLYSFYNMLNDVKNELLWGPSTAATSAAIPLTGALMRPPPKHTRQPSDDSLGSTGSTSDTDSDVDSVVTDRGADSLEHSLHLAAAFRHHLQGLHAILHQLADSADYLACRYQEEVDASSL</sequence>
<dbReference type="InterPro" id="IPR053719">
    <property type="entry name" value="Lipogen_MT_Stabilize_sf"/>
</dbReference>
<organism evidence="7">
    <name type="scientific">Ixodes ricinus</name>
    <name type="common">Common tick</name>
    <name type="synonym">Acarus ricinus</name>
    <dbReference type="NCBI Taxonomy" id="34613"/>
    <lineage>
        <taxon>Eukaryota</taxon>
        <taxon>Metazoa</taxon>
        <taxon>Ecdysozoa</taxon>
        <taxon>Arthropoda</taxon>
        <taxon>Chelicerata</taxon>
        <taxon>Arachnida</taxon>
        <taxon>Acari</taxon>
        <taxon>Parasitiformes</taxon>
        <taxon>Ixodida</taxon>
        <taxon>Ixodoidea</taxon>
        <taxon>Ixodidae</taxon>
        <taxon>Ixodinae</taxon>
        <taxon>Ixodes</taxon>
    </lineage>
</organism>
<evidence type="ECO:0000256" key="6">
    <source>
        <dbReference type="SAM" id="MobiDB-lite"/>
    </source>
</evidence>
<evidence type="ECO:0000313" key="7">
    <source>
        <dbReference type="EMBL" id="JAP73967.1"/>
    </source>
</evidence>
<protein>
    <submittedName>
        <fullName evidence="7">Putative thyroid hormone-inducible hepatic protein spot 14</fullName>
    </submittedName>
</protein>
<dbReference type="EMBL" id="GEFM01001829">
    <property type="protein sequence ID" value="JAP73967.1"/>
    <property type="molecule type" value="mRNA"/>
</dbReference>
<evidence type="ECO:0000256" key="4">
    <source>
        <dbReference type="ARBA" id="ARBA00022490"/>
    </source>
</evidence>
<dbReference type="InterPro" id="IPR009786">
    <property type="entry name" value="Spot_14"/>
</dbReference>
<evidence type="ECO:0000256" key="5">
    <source>
        <dbReference type="ARBA" id="ARBA00023242"/>
    </source>
</evidence>
<feature type="compositionally biased region" description="Polar residues" evidence="6">
    <location>
        <begin position="16"/>
        <end position="36"/>
    </location>
</feature>
<dbReference type="GO" id="GO:0005634">
    <property type="term" value="C:nucleus"/>
    <property type="evidence" value="ECO:0007669"/>
    <property type="project" value="UniProtKB-SubCell"/>
</dbReference>
<feature type="region of interest" description="Disordered" evidence="6">
    <location>
        <begin position="1"/>
        <end position="84"/>
    </location>
</feature>